<dbReference type="InterPro" id="IPR031435">
    <property type="entry name" value="TMEM132_N"/>
</dbReference>
<feature type="non-terminal residue" evidence="14">
    <location>
        <position position="1"/>
    </location>
</feature>
<dbReference type="InterPro" id="IPR031437">
    <property type="entry name" value="Ig_TMEM132_4th"/>
</dbReference>
<dbReference type="GO" id="GO:0016020">
    <property type="term" value="C:membrane"/>
    <property type="evidence" value="ECO:0007669"/>
    <property type="project" value="UniProtKB-SubCell"/>
</dbReference>
<dbReference type="Pfam" id="PF23481">
    <property type="entry name" value="Ig_TMEM132_2nd"/>
    <property type="match status" value="1"/>
</dbReference>
<comment type="caution">
    <text evidence="14">The sequence shown here is derived from an EMBL/GenBank/DDBJ whole genome shotgun (WGS) entry which is preliminary data.</text>
</comment>
<evidence type="ECO:0000259" key="7">
    <source>
        <dbReference type="Pfam" id="PF15705"/>
    </source>
</evidence>
<feature type="transmembrane region" description="Helical" evidence="6">
    <location>
        <begin position="930"/>
        <end position="955"/>
    </location>
</feature>
<evidence type="ECO:0000256" key="2">
    <source>
        <dbReference type="ARBA" id="ARBA00006166"/>
    </source>
</evidence>
<organism evidence="14 15">
    <name type="scientific">Polypterus senegalus</name>
    <name type="common">Senegal bichir</name>
    <dbReference type="NCBI Taxonomy" id="55291"/>
    <lineage>
        <taxon>Eukaryota</taxon>
        <taxon>Metazoa</taxon>
        <taxon>Chordata</taxon>
        <taxon>Craniata</taxon>
        <taxon>Vertebrata</taxon>
        <taxon>Euteleostomi</taxon>
        <taxon>Actinopterygii</taxon>
        <taxon>Polypteriformes</taxon>
        <taxon>Polypteridae</taxon>
        <taxon>Polypterus</taxon>
    </lineage>
</organism>
<evidence type="ECO:0000256" key="1">
    <source>
        <dbReference type="ARBA" id="ARBA00004479"/>
    </source>
</evidence>
<dbReference type="Pfam" id="PF15706">
    <property type="entry name" value="TMEM132_C"/>
    <property type="match status" value="1"/>
</dbReference>
<evidence type="ECO:0000256" key="4">
    <source>
        <dbReference type="ARBA" id="ARBA00022989"/>
    </source>
</evidence>
<evidence type="ECO:0000256" key="3">
    <source>
        <dbReference type="ARBA" id="ARBA00022692"/>
    </source>
</evidence>
<feature type="domain" description="Transmembrane protein TMEM132 second Ig-like" evidence="11">
    <location>
        <begin position="158"/>
        <end position="244"/>
    </location>
</feature>
<dbReference type="Pfam" id="PF23039">
    <property type="entry name" value="TMEM132_3rd"/>
    <property type="match status" value="1"/>
</dbReference>
<dbReference type="InterPro" id="IPR055424">
    <property type="entry name" value="Ig_TMEM132_6th"/>
</dbReference>
<sequence>MEPSSASLWAYNSQHALQAHEWVYYSRLLGLNNWLQGFCKKKDVGFINNWNLFLERPRLFKRDGLHPNSFGARVLSENISKPWDFLSVVQLGQDAQGNSSLRSRSEHMLLQQPSGSSRLPVVQAAFGPFTVKKELNPSLFPSAPLLHASILGGPEMVVTEIHPWVRVLFHWRGIRERRNESSEQGMPCVTLHAFKETRELRATCHLQHPLGACVSSVTLPDSWFLLDAASVATGQKVELYYSATKLVTTSPTCVDAALHPSQSELFYVGYVKLQRKEPTASPDTRQADAGRLKNWGGEKEELAVDANVVIRSPQGPLKLGRPITVSILLRGNFTADLVVIRAKLKKGLSVVSVSPPISPHTWSISVEKMMGSKHHTTSVICRRAQGAQLKDENSSTSLMEVAQLSLHSENFTGIAVTRRISWQVEYPGRNPLGNMEGGALTQITLTHKEVLAIVPIAEVPKSLSLVNTAVLTGQAVSVPVTVLAVEQDGTVSDITHSVNCRSANEDVLKVSGNCASVYVNGEESAQGATAAVVEFYLESLRNTLTLSVWVPRIPLTIQLSDPHLSQIKPWKVHHLDRGCSLQYQRSSVQVLAQFAAVLPEEEGGQLAFMLDADDWFVDVTEMVGDWLKTENPRIAKINKAGVLIGQEPGVTSIQVVSSLWDTVIAQHQVTVTADKVTLGDLSVQLISGLALSVKPSPGHNGVVTATVSALQHLHMFGQEAVLRVWLQFSDDTVVPLEIFDTESYSLQLSSLAEGVISLEYSDERNREEGEAMPRAVAHGEGGGPLIKAELNDGTMSCHKAKSSGRKKSGTLAAGSGWVRVNFDLSGQNDQRQEATVEDLELDFLELHEEHYEEDEDDEVAEFLFGREEGAAIQDTAAASKASLEFENDSLLRLTEEDQLFGEQVDAEGQLDSEWENDNLQRLGKLSDFEIGMYALLAVFCLAITVFFVNCIMFVLRYHRKGPFEVKEEPMGQGNLKRPHNWVWMGTDCEELGRQADLADLINQKKGKSPIKSEVIKEEEEDGSLHIVPSLLNTEKHLCGDAEEYSAVTASLLGLKATNESATEAETRADHACEGVTHSHFPPFTENSKRQAGSILVASEEDIRWLCQDMGISQQAELENYMAKIKLSSEKLG</sequence>
<evidence type="ECO:0000313" key="15">
    <source>
        <dbReference type="Proteomes" id="UP000886611"/>
    </source>
</evidence>
<feature type="domain" description="Transmembrane protein TMEM132 C-terminal" evidence="8">
    <location>
        <begin position="902"/>
        <end position="987"/>
    </location>
</feature>
<dbReference type="InterPro" id="IPR055421">
    <property type="entry name" value="TMEM132_3rd"/>
</dbReference>
<feature type="domain" description="Transmembrane protein TMEM132 sixth" evidence="13">
    <location>
        <begin position="679"/>
        <end position="791"/>
    </location>
</feature>
<keyword evidence="3 6" id="KW-0812">Transmembrane</keyword>
<dbReference type="InterPro" id="IPR055422">
    <property type="entry name" value="Ig_TMEM132_2nd"/>
</dbReference>
<evidence type="ECO:0000313" key="14">
    <source>
        <dbReference type="EMBL" id="KAG2463785.1"/>
    </source>
</evidence>
<feature type="domain" description="Transmembrane protein TMEM132 cohesin-like" evidence="10">
    <location>
        <begin position="300"/>
        <end position="449"/>
    </location>
</feature>
<dbReference type="AlphaFoldDB" id="A0A8X7X7R1"/>
<evidence type="ECO:0000256" key="5">
    <source>
        <dbReference type="ARBA" id="ARBA00023136"/>
    </source>
</evidence>
<keyword evidence="15" id="KW-1185">Reference proteome</keyword>
<evidence type="ECO:0000259" key="12">
    <source>
        <dbReference type="Pfam" id="PF23486"/>
    </source>
</evidence>
<keyword evidence="5 6" id="KW-0472">Membrane</keyword>
<evidence type="ECO:0000256" key="6">
    <source>
        <dbReference type="SAM" id="Phobius"/>
    </source>
</evidence>
<keyword evidence="4 6" id="KW-1133">Transmembrane helix</keyword>
<evidence type="ECO:0000259" key="13">
    <source>
        <dbReference type="Pfam" id="PF23487"/>
    </source>
</evidence>
<dbReference type="InterPro" id="IPR055423">
    <property type="entry name" value="Ig_TMEM132_5th"/>
</dbReference>
<dbReference type="PANTHER" id="PTHR13388">
    <property type="entry name" value="DETONATOR, ISOFORM E"/>
    <property type="match status" value="1"/>
</dbReference>
<accession>A0A8X7X7R1</accession>
<dbReference type="Proteomes" id="UP000886611">
    <property type="component" value="Unassembled WGS sequence"/>
</dbReference>
<dbReference type="Pfam" id="PF23486">
    <property type="entry name" value="Ig_TMEM132_5th"/>
    <property type="match status" value="1"/>
</dbReference>
<dbReference type="InterPro" id="IPR026307">
    <property type="entry name" value="TMEM132"/>
</dbReference>
<proteinExistence type="inferred from homology"/>
<dbReference type="EMBL" id="JAATIS010003638">
    <property type="protein sequence ID" value="KAG2463785.1"/>
    <property type="molecule type" value="Genomic_DNA"/>
</dbReference>
<comment type="similarity">
    <text evidence="2">Belongs to the TMEM132 family.</text>
</comment>
<comment type="subcellular location">
    <subcellularLocation>
        <location evidence="1">Membrane</location>
        <topology evidence="1">Single-pass type I membrane protein</topology>
    </subcellularLocation>
</comment>
<feature type="domain" description="Transmembrane protein family 132 fourth" evidence="9">
    <location>
        <begin position="457"/>
        <end position="552"/>
    </location>
</feature>
<protein>
    <submittedName>
        <fullName evidence="14">T132C protein</fullName>
    </submittedName>
</protein>
<evidence type="ECO:0000259" key="8">
    <source>
        <dbReference type="Pfam" id="PF15706"/>
    </source>
</evidence>
<dbReference type="InterPro" id="IPR031436">
    <property type="entry name" value="TMEM132_C"/>
</dbReference>
<dbReference type="PANTHER" id="PTHR13388:SF29">
    <property type="entry name" value="TRANSMEMBRANE PROTEIN 132C ISOFORM X1"/>
    <property type="match status" value="1"/>
</dbReference>
<evidence type="ECO:0000259" key="9">
    <source>
        <dbReference type="Pfam" id="PF16070"/>
    </source>
</evidence>
<feature type="domain" description="Transmembrane protein TMEM132 fifth" evidence="12">
    <location>
        <begin position="557"/>
        <end position="676"/>
    </location>
</feature>
<dbReference type="Gene3D" id="3.40.50.12700">
    <property type="match status" value="1"/>
</dbReference>
<feature type="non-terminal residue" evidence="14">
    <location>
        <position position="1132"/>
    </location>
</feature>
<dbReference type="SUPFAM" id="SSF52266">
    <property type="entry name" value="SGNH hydrolase"/>
    <property type="match status" value="1"/>
</dbReference>
<dbReference type="Pfam" id="PF16070">
    <property type="entry name" value="Ig_TMEM132_4th"/>
    <property type="match status" value="1"/>
</dbReference>
<dbReference type="Pfam" id="PF23487">
    <property type="entry name" value="Ig_TMEM132_6th"/>
    <property type="match status" value="1"/>
</dbReference>
<name>A0A8X7X7R1_POLSE</name>
<reference evidence="14 15" key="1">
    <citation type="journal article" date="2021" name="Cell">
        <title>Tracing the genetic footprints of vertebrate landing in non-teleost ray-finned fishes.</title>
        <authorList>
            <person name="Bi X."/>
            <person name="Wang K."/>
            <person name="Yang L."/>
            <person name="Pan H."/>
            <person name="Jiang H."/>
            <person name="Wei Q."/>
            <person name="Fang M."/>
            <person name="Yu H."/>
            <person name="Zhu C."/>
            <person name="Cai Y."/>
            <person name="He Y."/>
            <person name="Gan X."/>
            <person name="Zeng H."/>
            <person name="Yu D."/>
            <person name="Zhu Y."/>
            <person name="Jiang H."/>
            <person name="Qiu Q."/>
            <person name="Yang H."/>
            <person name="Zhang Y.E."/>
            <person name="Wang W."/>
            <person name="Zhu M."/>
            <person name="He S."/>
            <person name="Zhang G."/>
        </authorList>
    </citation>
    <scope>NUCLEOTIDE SEQUENCE [LARGE SCALE GENOMIC DNA]</scope>
    <source>
        <strain evidence="14">Bchr_013</strain>
    </source>
</reference>
<evidence type="ECO:0000259" key="10">
    <source>
        <dbReference type="Pfam" id="PF23039"/>
    </source>
</evidence>
<feature type="domain" description="Transmembrane protein TMEM132 N-terminal" evidence="7">
    <location>
        <begin position="92"/>
        <end position="136"/>
    </location>
</feature>
<dbReference type="Pfam" id="PF15705">
    <property type="entry name" value="TMEM132_N"/>
    <property type="match status" value="1"/>
</dbReference>
<gene>
    <name evidence="14" type="primary">Tmem132c_0</name>
    <name evidence="14" type="ORF">GTO96_0003708</name>
</gene>
<evidence type="ECO:0000259" key="11">
    <source>
        <dbReference type="Pfam" id="PF23481"/>
    </source>
</evidence>